<gene>
    <name evidence="3" type="ORF">SAMN05421844_106409</name>
</gene>
<evidence type="ECO:0000313" key="4">
    <source>
        <dbReference type="Proteomes" id="UP000199468"/>
    </source>
</evidence>
<organism evidence="3 4">
    <name type="scientific">Bosea robiniae</name>
    <dbReference type="NCBI Taxonomy" id="1036780"/>
    <lineage>
        <taxon>Bacteria</taxon>
        <taxon>Pseudomonadati</taxon>
        <taxon>Pseudomonadota</taxon>
        <taxon>Alphaproteobacteria</taxon>
        <taxon>Hyphomicrobiales</taxon>
        <taxon>Boseaceae</taxon>
        <taxon>Bosea</taxon>
    </lineage>
</organism>
<dbReference type="Pfam" id="PF10006">
    <property type="entry name" value="DUF2249"/>
    <property type="match status" value="1"/>
</dbReference>
<reference evidence="3 4" key="1">
    <citation type="submission" date="2016-10" db="EMBL/GenBank/DDBJ databases">
        <authorList>
            <person name="Varghese N."/>
            <person name="Submissions S."/>
        </authorList>
    </citation>
    <scope>NUCLEOTIDE SEQUENCE [LARGE SCALE GENOMIC DNA]</scope>
    <source>
        <strain evidence="3 4">DSM 26672</strain>
    </source>
</reference>
<evidence type="ECO:0000313" key="3">
    <source>
        <dbReference type="EMBL" id="SDH07988.1"/>
    </source>
</evidence>
<evidence type="ECO:0000256" key="1">
    <source>
        <dbReference type="SAM" id="MobiDB-lite"/>
    </source>
</evidence>
<keyword evidence="4" id="KW-1185">Reference proteome</keyword>
<dbReference type="RefSeq" id="WP_425284612.1">
    <property type="nucleotide sequence ID" value="NZ_FNBZ01000006.1"/>
</dbReference>
<accession>A0ABY0P4G7</accession>
<proteinExistence type="predicted"/>
<dbReference type="EMBL" id="FNBZ01000006">
    <property type="protein sequence ID" value="SDH07988.1"/>
    <property type="molecule type" value="Genomic_DNA"/>
</dbReference>
<dbReference type="InterPro" id="IPR018720">
    <property type="entry name" value="DUF2249"/>
</dbReference>
<protein>
    <submittedName>
        <fullName evidence="3">Uncharacterized conserved protein, DUF2249 family</fullName>
    </submittedName>
</protein>
<dbReference type="Proteomes" id="UP000199468">
    <property type="component" value="Unassembled WGS sequence"/>
</dbReference>
<comment type="caution">
    <text evidence="3">The sequence shown here is derived from an EMBL/GenBank/DDBJ whole genome shotgun (WGS) entry which is preliminary data.</text>
</comment>
<feature type="compositionally biased region" description="Basic and acidic residues" evidence="1">
    <location>
        <begin position="85"/>
        <end position="99"/>
    </location>
</feature>
<name>A0ABY0P4G7_9HYPH</name>
<evidence type="ECO:0000259" key="2">
    <source>
        <dbReference type="Pfam" id="PF10006"/>
    </source>
</evidence>
<feature type="domain" description="DUF2249" evidence="2">
    <location>
        <begin position="9"/>
        <end position="77"/>
    </location>
</feature>
<sequence>MTILPLEPLDVRTIPPVVRHATIFGIMERLSSGDAFRIINDHDPAPLRRQIEARYPGAYSWDYIVQGPEIWQVEIGRNEAGAQEAQEHAADCGGHEEGHSCTCGH</sequence>
<feature type="region of interest" description="Disordered" evidence="1">
    <location>
        <begin position="82"/>
        <end position="105"/>
    </location>
</feature>